<keyword evidence="13" id="KW-0624">Polysaccharide degradation</keyword>
<dbReference type="EC" id="3.2.1.21" evidence="5"/>
<evidence type="ECO:0000256" key="1">
    <source>
        <dbReference type="ARBA" id="ARBA00000448"/>
    </source>
</evidence>
<comment type="catalytic activity">
    <reaction evidence="1">
        <text>Hydrolysis of terminal, non-reducing beta-D-glucosyl residues with release of beta-D-glucose.</text>
        <dbReference type="EC" id="3.2.1.21"/>
    </reaction>
</comment>
<evidence type="ECO:0000256" key="14">
    <source>
        <dbReference type="ARBA" id="ARBA00070030"/>
    </source>
</evidence>
<dbReference type="Gene3D" id="3.40.50.1700">
    <property type="entry name" value="Glycoside hydrolase family 3 C-terminal domain"/>
    <property type="match status" value="1"/>
</dbReference>
<dbReference type="Pfam" id="PF14310">
    <property type="entry name" value="Fn3-like"/>
    <property type="match status" value="1"/>
</dbReference>
<dbReference type="PANTHER" id="PTHR42715:SF5">
    <property type="entry name" value="BETA-GLUCOSIDASE M-RELATED"/>
    <property type="match status" value="1"/>
</dbReference>
<reference evidence="20" key="1">
    <citation type="journal article" date="2021" name="Nat. Commun.">
        <title>Genetic determinants of endophytism in the Arabidopsis root mycobiome.</title>
        <authorList>
            <person name="Mesny F."/>
            <person name="Miyauchi S."/>
            <person name="Thiergart T."/>
            <person name="Pickel B."/>
            <person name="Atanasova L."/>
            <person name="Karlsson M."/>
            <person name="Huettel B."/>
            <person name="Barry K.W."/>
            <person name="Haridas S."/>
            <person name="Chen C."/>
            <person name="Bauer D."/>
            <person name="Andreopoulos W."/>
            <person name="Pangilinan J."/>
            <person name="LaButti K."/>
            <person name="Riley R."/>
            <person name="Lipzen A."/>
            <person name="Clum A."/>
            <person name="Drula E."/>
            <person name="Henrissat B."/>
            <person name="Kohler A."/>
            <person name="Grigoriev I.V."/>
            <person name="Martin F.M."/>
            <person name="Hacquard S."/>
        </authorList>
    </citation>
    <scope>NUCLEOTIDE SEQUENCE</scope>
    <source>
        <strain evidence="20">MPI-SDFR-AT-0073</strain>
    </source>
</reference>
<keyword evidence="6" id="KW-0964">Secreted</keyword>
<dbReference type="Pfam" id="PF00933">
    <property type="entry name" value="Glyco_hydro_3"/>
    <property type="match status" value="1"/>
</dbReference>
<dbReference type="Pfam" id="PF01915">
    <property type="entry name" value="Glyco_hydro_3_C"/>
    <property type="match status" value="1"/>
</dbReference>
<dbReference type="Proteomes" id="UP000758603">
    <property type="component" value="Unassembled WGS sequence"/>
</dbReference>
<keyword evidence="7 18" id="KW-0732">Signal</keyword>
<keyword evidence="21" id="KW-1185">Reference proteome</keyword>
<evidence type="ECO:0000256" key="12">
    <source>
        <dbReference type="ARBA" id="ARBA00023295"/>
    </source>
</evidence>
<organism evidence="20 21">
    <name type="scientific">Truncatella angustata</name>
    <dbReference type="NCBI Taxonomy" id="152316"/>
    <lineage>
        <taxon>Eukaryota</taxon>
        <taxon>Fungi</taxon>
        <taxon>Dikarya</taxon>
        <taxon>Ascomycota</taxon>
        <taxon>Pezizomycotina</taxon>
        <taxon>Sordariomycetes</taxon>
        <taxon>Xylariomycetidae</taxon>
        <taxon>Amphisphaeriales</taxon>
        <taxon>Sporocadaceae</taxon>
        <taxon>Truncatella</taxon>
    </lineage>
</organism>
<evidence type="ECO:0000259" key="19">
    <source>
        <dbReference type="SMART" id="SM01217"/>
    </source>
</evidence>
<evidence type="ECO:0000256" key="10">
    <source>
        <dbReference type="ARBA" id="ARBA00023180"/>
    </source>
</evidence>
<dbReference type="SUPFAM" id="SSF51445">
    <property type="entry name" value="(Trans)glycosidases"/>
    <property type="match status" value="1"/>
</dbReference>
<dbReference type="SMART" id="SM01217">
    <property type="entry name" value="Fn3_like"/>
    <property type="match status" value="1"/>
</dbReference>
<evidence type="ECO:0000256" key="9">
    <source>
        <dbReference type="ARBA" id="ARBA00023001"/>
    </source>
</evidence>
<dbReference type="PANTHER" id="PTHR42715">
    <property type="entry name" value="BETA-GLUCOSIDASE"/>
    <property type="match status" value="1"/>
</dbReference>
<feature type="domain" description="Fibronectin type III-like" evidence="19">
    <location>
        <begin position="719"/>
        <end position="787"/>
    </location>
</feature>
<evidence type="ECO:0000256" key="3">
    <source>
        <dbReference type="ARBA" id="ARBA00004987"/>
    </source>
</evidence>
<dbReference type="FunFam" id="2.60.40.10:FF:000757">
    <property type="entry name" value="Beta-glucosidase G"/>
    <property type="match status" value="1"/>
</dbReference>
<gene>
    <name evidence="20" type="ORF">BKA67DRAFT_526627</name>
</gene>
<dbReference type="SUPFAM" id="SSF52279">
    <property type="entry name" value="Beta-D-glucan exohydrolase, C-terminal domain"/>
    <property type="match status" value="1"/>
</dbReference>
<feature type="chain" id="PRO_5040486263" description="Beta-glucosidase cel3A" evidence="18">
    <location>
        <begin position="22"/>
        <end position="798"/>
    </location>
</feature>
<evidence type="ECO:0000313" key="21">
    <source>
        <dbReference type="Proteomes" id="UP000758603"/>
    </source>
</evidence>
<evidence type="ECO:0000256" key="6">
    <source>
        <dbReference type="ARBA" id="ARBA00022525"/>
    </source>
</evidence>
<sequence>MVPSPIKSLPVLAALTQYALAQDVITSDTYFYGQSEPVYPTPELTETGAWTDAISKAAALVSQLTIEEKVNLTGGVTSTTGCSGFIPAIDRLGFPGLCLADAGNGVRNTDYVSAWPSGIHVGASWNKDLTHARAVGLGNEARLKGVNVLLGPVIGPAGRVVEGGRNWESFSIDPYLSGSLVYETVDGVQSTGVITSTKHFIGQEQETHRLSTSSGAFAEAVSSNIDDKTLHELYLWPFSEAVRAGTGNIMCSYARVNNSYSCQNSKLQNGVLKGELGFQGWVVSDWGAQKSGVSSALAGLDVAMPNGDGLWAGNLTLAVNNGSVPESQLDNMATRILASWFQMKQDTDFTSPGIGMPADLSAPHEVVDARDPTARSTLFDGAAEGHVLVKNTNGALPLNSTQTKLISLFGYSAKAPNRNNYEEAAEGDYFGSWSIGAEPANITELNDGFFGNIELLKSAIALNGTMVSGGGSGATAQNLMSAPYDALVAQAYEDGTALYWDFESGSPLVNPTSDACIVMGNAWATEGYDRPALRDDFTDGLILNVADQCANTIVVFHNAGTRLVDVFVDHPNVTAIIFAHLPGQDSGRALVSLLYGQTNPSGRLPYTVARNETDYGDLQKPHLTLNGTYQVYPQSNFSEGVLVDYRHFDAYNITPRYEFGFGLSYTTFEYSDLAVAKTDATIDEYPSGNIVEGGQADLWDVIANVTVIVENKGDCDGKEVAQLYVGIPGGDAPVRQLRGFEKVLIQAGETATVQFGLTRKDLSVWDVVAQKWQLQEGSYNIFVGRSSRDLPLSGTLTI</sequence>
<evidence type="ECO:0000256" key="17">
    <source>
        <dbReference type="ARBA" id="ARBA00083611"/>
    </source>
</evidence>
<evidence type="ECO:0000256" key="4">
    <source>
        <dbReference type="ARBA" id="ARBA00005336"/>
    </source>
</evidence>
<keyword evidence="12" id="KW-0326">Glycosidase</keyword>
<keyword evidence="10" id="KW-0325">Glycoprotein</keyword>
<dbReference type="GO" id="GO:0005576">
    <property type="term" value="C:extracellular region"/>
    <property type="evidence" value="ECO:0007669"/>
    <property type="project" value="UniProtKB-SubCell"/>
</dbReference>
<dbReference type="InterPro" id="IPR017853">
    <property type="entry name" value="GH"/>
</dbReference>
<dbReference type="GO" id="GO:0030245">
    <property type="term" value="P:cellulose catabolic process"/>
    <property type="evidence" value="ECO:0007669"/>
    <property type="project" value="UniProtKB-KW"/>
</dbReference>
<name>A0A9P8RHP9_9PEZI</name>
<dbReference type="PRINTS" id="PR00133">
    <property type="entry name" value="GLHYDRLASE3"/>
</dbReference>
<dbReference type="GO" id="GO:0008422">
    <property type="term" value="F:beta-glucosidase activity"/>
    <property type="evidence" value="ECO:0007669"/>
    <property type="project" value="UniProtKB-EC"/>
</dbReference>
<dbReference type="OrthoDB" id="416222at2759"/>
<evidence type="ECO:0000256" key="15">
    <source>
        <dbReference type="ARBA" id="ARBA00078013"/>
    </source>
</evidence>
<evidence type="ECO:0000256" key="11">
    <source>
        <dbReference type="ARBA" id="ARBA00023277"/>
    </source>
</evidence>
<dbReference type="InterPro" id="IPR013783">
    <property type="entry name" value="Ig-like_fold"/>
</dbReference>
<dbReference type="InterPro" id="IPR026891">
    <property type="entry name" value="Fn3-like"/>
</dbReference>
<dbReference type="Gene3D" id="2.60.40.10">
    <property type="entry name" value="Immunoglobulins"/>
    <property type="match status" value="1"/>
</dbReference>
<dbReference type="InterPro" id="IPR001764">
    <property type="entry name" value="Glyco_hydro_3_N"/>
</dbReference>
<comment type="similarity">
    <text evidence="4">Belongs to the glycosyl hydrolase 3 family.</text>
</comment>
<dbReference type="InterPro" id="IPR036962">
    <property type="entry name" value="Glyco_hydro_3_N_sf"/>
</dbReference>
<evidence type="ECO:0000256" key="2">
    <source>
        <dbReference type="ARBA" id="ARBA00004613"/>
    </source>
</evidence>
<accession>A0A9P8RHP9</accession>
<proteinExistence type="inferred from homology"/>
<comment type="caution">
    <text evidence="20">The sequence shown here is derived from an EMBL/GenBank/DDBJ whole genome shotgun (WGS) entry which is preliminary data.</text>
</comment>
<evidence type="ECO:0000256" key="13">
    <source>
        <dbReference type="ARBA" id="ARBA00023326"/>
    </source>
</evidence>
<evidence type="ECO:0000256" key="8">
    <source>
        <dbReference type="ARBA" id="ARBA00022801"/>
    </source>
</evidence>
<feature type="signal peptide" evidence="18">
    <location>
        <begin position="1"/>
        <end position="21"/>
    </location>
</feature>
<dbReference type="RefSeq" id="XP_045952737.1">
    <property type="nucleotide sequence ID" value="XM_046098769.1"/>
</dbReference>
<keyword evidence="9" id="KW-0136">Cellulose degradation</keyword>
<comment type="subcellular location">
    <subcellularLocation>
        <location evidence="2">Secreted</location>
    </subcellularLocation>
</comment>
<keyword evidence="11" id="KW-0119">Carbohydrate metabolism</keyword>
<dbReference type="InterPro" id="IPR036881">
    <property type="entry name" value="Glyco_hydro_3_C_sf"/>
</dbReference>
<dbReference type="InterPro" id="IPR002772">
    <property type="entry name" value="Glyco_hydro_3_C"/>
</dbReference>
<dbReference type="InterPro" id="IPR050288">
    <property type="entry name" value="Cellulose_deg_GH3"/>
</dbReference>
<evidence type="ECO:0000313" key="20">
    <source>
        <dbReference type="EMBL" id="KAH6646223.1"/>
    </source>
</evidence>
<evidence type="ECO:0000256" key="7">
    <source>
        <dbReference type="ARBA" id="ARBA00022729"/>
    </source>
</evidence>
<evidence type="ECO:0000256" key="18">
    <source>
        <dbReference type="SAM" id="SignalP"/>
    </source>
</evidence>
<dbReference type="EMBL" id="JAGPXC010000010">
    <property type="protein sequence ID" value="KAH6646223.1"/>
    <property type="molecule type" value="Genomic_DNA"/>
</dbReference>
<keyword evidence="8 20" id="KW-0378">Hydrolase</keyword>
<evidence type="ECO:0000256" key="5">
    <source>
        <dbReference type="ARBA" id="ARBA00012744"/>
    </source>
</evidence>
<evidence type="ECO:0000256" key="16">
    <source>
        <dbReference type="ARBA" id="ARBA00083231"/>
    </source>
</evidence>
<dbReference type="AlphaFoldDB" id="A0A9P8RHP9"/>
<dbReference type="GeneID" id="70127661"/>
<dbReference type="Gene3D" id="3.20.20.300">
    <property type="entry name" value="Glycoside hydrolase, family 3, N-terminal domain"/>
    <property type="match status" value="1"/>
</dbReference>
<dbReference type="FunFam" id="3.20.20.300:FF:000002">
    <property type="entry name" value="Probable beta-glucosidase"/>
    <property type="match status" value="1"/>
</dbReference>
<comment type="pathway">
    <text evidence="3">Glycan metabolism; cellulose degradation.</text>
</comment>
<protein>
    <recommendedName>
        <fullName evidence="14">Beta-glucosidase cel3A</fullName>
        <ecNumber evidence="5">3.2.1.21</ecNumber>
    </recommendedName>
    <alternativeName>
        <fullName evidence="15">Beta-D-glucoside glucohydrolase cel3A</fullName>
    </alternativeName>
    <alternativeName>
        <fullName evidence="17">Cellobiase cel3A</fullName>
    </alternativeName>
    <alternativeName>
        <fullName evidence="16">Gentiobiase cel3A</fullName>
    </alternativeName>
</protein>